<feature type="region of interest" description="Disordered" evidence="4">
    <location>
        <begin position="1"/>
        <end position="32"/>
    </location>
</feature>
<dbReference type="InterPro" id="IPR005471">
    <property type="entry name" value="Tscrpt_reg_IclR_N"/>
</dbReference>
<dbReference type="InterPro" id="IPR014757">
    <property type="entry name" value="Tscrpt_reg_IclR_C"/>
</dbReference>
<evidence type="ECO:0000256" key="1">
    <source>
        <dbReference type="ARBA" id="ARBA00023015"/>
    </source>
</evidence>
<evidence type="ECO:0000313" key="7">
    <source>
        <dbReference type="Proteomes" id="UP000241167"/>
    </source>
</evidence>
<feature type="compositionally biased region" description="Low complexity" evidence="4">
    <location>
        <begin position="10"/>
        <end position="26"/>
    </location>
</feature>
<dbReference type="Proteomes" id="UP000241167">
    <property type="component" value="Unassembled WGS sequence"/>
</dbReference>
<name>A0A2P7QLL8_9SPHN</name>
<dbReference type="Gene3D" id="1.10.10.10">
    <property type="entry name" value="Winged helix-like DNA-binding domain superfamily/Winged helix DNA-binding domain"/>
    <property type="match status" value="1"/>
</dbReference>
<comment type="caution">
    <text evidence="6">The sequence shown here is derived from an EMBL/GenBank/DDBJ whole genome shotgun (WGS) entry which is preliminary data.</text>
</comment>
<proteinExistence type="predicted"/>
<keyword evidence="7" id="KW-1185">Reference proteome</keyword>
<dbReference type="InterPro" id="IPR029016">
    <property type="entry name" value="GAF-like_dom_sf"/>
</dbReference>
<dbReference type="SUPFAM" id="SSF55781">
    <property type="entry name" value="GAF domain-like"/>
    <property type="match status" value="1"/>
</dbReference>
<dbReference type="GO" id="GO:0003677">
    <property type="term" value="F:DNA binding"/>
    <property type="evidence" value="ECO:0007669"/>
    <property type="project" value="UniProtKB-KW"/>
</dbReference>
<sequence>MAPDWPTPCAASASAATAARKGSTSSPPWQGVGCGWVRTGGLDARAVASDQPYRPLGSADAADHRRDLSLCLSRRGLPSSDGGFCRRGGTRVDDGTAIQTKGRASGKLAQPSGTQTLLRGLDVLETIAGGRGSIAEVCATTGLGPEISRRLCRTLADRGFLTRGAAGLTLGPALLKLAQEADRQIDLITVARPHLDALADATLESVHLAIEDEGRVRYVHMVHGRRRLALRSIVGETRPMTRTSLGKALMLDMGDAELRRRFEAERGPDGFDAWRETLRRCAVRQTTFDSAEFEASVHCVGAPVRAASGAIVAAISVSSIVEAPTDAWRAELAAMVAKAARAISAELGAPERG</sequence>
<protein>
    <submittedName>
        <fullName evidence="6">IclR family transcriptional regulator</fullName>
    </submittedName>
</protein>
<dbReference type="SUPFAM" id="SSF46785">
    <property type="entry name" value="Winged helix' DNA-binding domain"/>
    <property type="match status" value="1"/>
</dbReference>
<feature type="domain" description="IclR-ED" evidence="5">
    <location>
        <begin position="173"/>
        <end position="349"/>
    </location>
</feature>
<dbReference type="Gene3D" id="3.30.450.40">
    <property type="match status" value="1"/>
</dbReference>
<dbReference type="Pfam" id="PF09339">
    <property type="entry name" value="HTH_IclR"/>
    <property type="match status" value="1"/>
</dbReference>
<accession>A0A2P7QLL8</accession>
<organism evidence="6 7">
    <name type="scientific">Allosphingosinicella deserti</name>
    <dbReference type="NCBI Taxonomy" id="2116704"/>
    <lineage>
        <taxon>Bacteria</taxon>
        <taxon>Pseudomonadati</taxon>
        <taxon>Pseudomonadota</taxon>
        <taxon>Alphaproteobacteria</taxon>
        <taxon>Sphingomonadales</taxon>
        <taxon>Sphingomonadaceae</taxon>
        <taxon>Allosphingosinicella</taxon>
    </lineage>
</organism>
<dbReference type="PANTHER" id="PTHR30136">
    <property type="entry name" value="HELIX-TURN-HELIX TRANSCRIPTIONAL REGULATOR, ICLR FAMILY"/>
    <property type="match status" value="1"/>
</dbReference>
<keyword evidence="2" id="KW-0238">DNA-binding</keyword>
<dbReference type="GO" id="GO:0003700">
    <property type="term" value="F:DNA-binding transcription factor activity"/>
    <property type="evidence" value="ECO:0007669"/>
    <property type="project" value="TreeGrafter"/>
</dbReference>
<evidence type="ECO:0000259" key="5">
    <source>
        <dbReference type="PROSITE" id="PS51078"/>
    </source>
</evidence>
<dbReference type="AlphaFoldDB" id="A0A2P7QLL8"/>
<keyword evidence="1" id="KW-0805">Transcription regulation</keyword>
<evidence type="ECO:0000256" key="2">
    <source>
        <dbReference type="ARBA" id="ARBA00023125"/>
    </source>
</evidence>
<dbReference type="Pfam" id="PF01614">
    <property type="entry name" value="IclR_C"/>
    <property type="match status" value="1"/>
</dbReference>
<evidence type="ECO:0000313" key="6">
    <source>
        <dbReference type="EMBL" id="PSJ38839.1"/>
    </source>
</evidence>
<reference evidence="6 7" key="1">
    <citation type="submission" date="2018-03" db="EMBL/GenBank/DDBJ databases">
        <title>The draft genome of Sphingosinicella sp. GL-C-18.</title>
        <authorList>
            <person name="Liu L."/>
            <person name="Li L."/>
            <person name="Liang L."/>
            <person name="Zhang X."/>
            <person name="Wang T."/>
        </authorList>
    </citation>
    <scope>NUCLEOTIDE SEQUENCE [LARGE SCALE GENOMIC DNA]</scope>
    <source>
        <strain evidence="6 7">GL-C-18</strain>
    </source>
</reference>
<evidence type="ECO:0000256" key="3">
    <source>
        <dbReference type="ARBA" id="ARBA00023163"/>
    </source>
</evidence>
<dbReference type="PROSITE" id="PS51078">
    <property type="entry name" value="ICLR_ED"/>
    <property type="match status" value="1"/>
</dbReference>
<keyword evidence="3" id="KW-0804">Transcription</keyword>
<dbReference type="InterPro" id="IPR050707">
    <property type="entry name" value="HTH_MetabolicPath_Reg"/>
</dbReference>
<dbReference type="PANTHER" id="PTHR30136:SF24">
    <property type="entry name" value="HTH-TYPE TRANSCRIPTIONAL REPRESSOR ALLR"/>
    <property type="match status" value="1"/>
</dbReference>
<dbReference type="EMBL" id="PXYI01000005">
    <property type="protein sequence ID" value="PSJ38839.1"/>
    <property type="molecule type" value="Genomic_DNA"/>
</dbReference>
<dbReference type="SMART" id="SM00346">
    <property type="entry name" value="HTH_ICLR"/>
    <property type="match status" value="1"/>
</dbReference>
<evidence type="ECO:0000256" key="4">
    <source>
        <dbReference type="SAM" id="MobiDB-lite"/>
    </source>
</evidence>
<dbReference type="GO" id="GO:0045892">
    <property type="term" value="P:negative regulation of DNA-templated transcription"/>
    <property type="evidence" value="ECO:0007669"/>
    <property type="project" value="TreeGrafter"/>
</dbReference>
<dbReference type="InterPro" id="IPR036388">
    <property type="entry name" value="WH-like_DNA-bd_sf"/>
</dbReference>
<dbReference type="InterPro" id="IPR036390">
    <property type="entry name" value="WH_DNA-bd_sf"/>
</dbReference>
<gene>
    <name evidence="6" type="ORF">C7I55_16055</name>
</gene>